<keyword evidence="2" id="KW-0812">Transmembrane</keyword>
<dbReference type="CDD" id="cd06257">
    <property type="entry name" value="DnaJ"/>
    <property type="match status" value="1"/>
</dbReference>
<dbReference type="AlphaFoldDB" id="A0A9P6QK11"/>
<dbReference type="SUPFAM" id="SSF46565">
    <property type="entry name" value="Chaperone J-domain"/>
    <property type="match status" value="1"/>
</dbReference>
<dbReference type="SMART" id="SM00271">
    <property type="entry name" value="DnaJ"/>
    <property type="match status" value="1"/>
</dbReference>
<dbReference type="InterPro" id="IPR018253">
    <property type="entry name" value="DnaJ_domain_CS"/>
</dbReference>
<dbReference type="InterPro" id="IPR001623">
    <property type="entry name" value="DnaJ_domain"/>
</dbReference>
<comment type="caution">
    <text evidence="4">The sequence shown here is derived from an EMBL/GenBank/DDBJ whole genome shotgun (WGS) entry which is preliminary data.</text>
</comment>
<dbReference type="GO" id="GO:0036503">
    <property type="term" value="P:ERAD pathway"/>
    <property type="evidence" value="ECO:0007669"/>
    <property type="project" value="TreeGrafter"/>
</dbReference>
<organism evidence="4 5">
    <name type="scientific">Actinomortierella ambigua</name>
    <dbReference type="NCBI Taxonomy" id="1343610"/>
    <lineage>
        <taxon>Eukaryota</taxon>
        <taxon>Fungi</taxon>
        <taxon>Fungi incertae sedis</taxon>
        <taxon>Mucoromycota</taxon>
        <taxon>Mortierellomycotina</taxon>
        <taxon>Mortierellomycetes</taxon>
        <taxon>Mortierellales</taxon>
        <taxon>Mortierellaceae</taxon>
        <taxon>Actinomortierella</taxon>
    </lineage>
</organism>
<keyword evidence="5" id="KW-1185">Reference proteome</keyword>
<dbReference type="PANTHER" id="PTHR44360">
    <property type="entry name" value="DNAJ HOMOLOG SUBFAMILY B MEMBER 9"/>
    <property type="match status" value="1"/>
</dbReference>
<name>A0A9P6QK11_9FUNG</name>
<dbReference type="GO" id="GO:0051787">
    <property type="term" value="F:misfolded protein binding"/>
    <property type="evidence" value="ECO:0007669"/>
    <property type="project" value="TreeGrafter"/>
</dbReference>
<dbReference type="InterPro" id="IPR051948">
    <property type="entry name" value="Hsp70_co-chaperone_J-domain"/>
</dbReference>
<dbReference type="PROSITE" id="PS50076">
    <property type="entry name" value="DNAJ_2"/>
    <property type="match status" value="1"/>
</dbReference>
<dbReference type="PANTHER" id="PTHR44360:SF1">
    <property type="entry name" value="DNAJ HOMOLOG SUBFAMILY B MEMBER 9"/>
    <property type="match status" value="1"/>
</dbReference>
<evidence type="ECO:0000256" key="2">
    <source>
        <dbReference type="SAM" id="Phobius"/>
    </source>
</evidence>
<feature type="transmembrane region" description="Helical" evidence="2">
    <location>
        <begin position="226"/>
        <end position="247"/>
    </location>
</feature>
<keyword evidence="2" id="KW-0472">Membrane</keyword>
<dbReference type="OrthoDB" id="436519at2759"/>
<dbReference type="EMBL" id="JAAAJB010000015">
    <property type="protein sequence ID" value="KAG0269926.1"/>
    <property type="molecule type" value="Genomic_DNA"/>
</dbReference>
<dbReference type="InterPro" id="IPR036869">
    <property type="entry name" value="J_dom_sf"/>
</dbReference>
<feature type="domain" description="J" evidence="3">
    <location>
        <begin position="74"/>
        <end position="138"/>
    </location>
</feature>
<keyword evidence="1" id="KW-0143">Chaperone</keyword>
<feature type="transmembrane region" description="Helical" evidence="2">
    <location>
        <begin position="161"/>
        <end position="179"/>
    </location>
</feature>
<accession>A0A9P6QK11</accession>
<dbReference type="Proteomes" id="UP000807716">
    <property type="component" value="Unassembled WGS sequence"/>
</dbReference>
<evidence type="ECO:0000256" key="1">
    <source>
        <dbReference type="ARBA" id="ARBA00023186"/>
    </source>
</evidence>
<proteinExistence type="predicted"/>
<evidence type="ECO:0000259" key="3">
    <source>
        <dbReference type="PROSITE" id="PS50076"/>
    </source>
</evidence>
<dbReference type="GO" id="GO:0051087">
    <property type="term" value="F:protein-folding chaperone binding"/>
    <property type="evidence" value="ECO:0007669"/>
    <property type="project" value="TreeGrafter"/>
</dbReference>
<evidence type="ECO:0000313" key="5">
    <source>
        <dbReference type="Proteomes" id="UP000807716"/>
    </source>
</evidence>
<dbReference type="Pfam" id="PF00226">
    <property type="entry name" value="DnaJ"/>
    <property type="match status" value="1"/>
</dbReference>
<keyword evidence="2" id="KW-1133">Transmembrane helix</keyword>
<dbReference type="GO" id="GO:0005783">
    <property type="term" value="C:endoplasmic reticulum"/>
    <property type="evidence" value="ECO:0007669"/>
    <property type="project" value="TreeGrafter"/>
</dbReference>
<protein>
    <recommendedName>
        <fullName evidence="3">J domain-containing protein</fullName>
    </recommendedName>
</protein>
<feature type="transmembrane region" description="Helical" evidence="2">
    <location>
        <begin position="186"/>
        <end position="206"/>
    </location>
</feature>
<feature type="transmembrane region" description="Helical" evidence="2">
    <location>
        <begin position="51"/>
        <end position="68"/>
    </location>
</feature>
<reference evidence="4" key="1">
    <citation type="journal article" date="2020" name="Fungal Divers.">
        <title>Resolving the Mortierellaceae phylogeny through synthesis of multi-gene phylogenetics and phylogenomics.</title>
        <authorList>
            <person name="Vandepol N."/>
            <person name="Liber J."/>
            <person name="Desiro A."/>
            <person name="Na H."/>
            <person name="Kennedy M."/>
            <person name="Barry K."/>
            <person name="Grigoriev I.V."/>
            <person name="Miller A.N."/>
            <person name="O'Donnell K."/>
            <person name="Stajich J.E."/>
            <person name="Bonito G."/>
        </authorList>
    </citation>
    <scope>NUCLEOTIDE SEQUENCE</scope>
    <source>
        <strain evidence="4">BC1065</strain>
    </source>
</reference>
<dbReference type="Gene3D" id="1.10.287.110">
    <property type="entry name" value="DnaJ domain"/>
    <property type="match status" value="1"/>
</dbReference>
<sequence length="332" mass="38007">MEYANYLGWLFLPSFATNVLHSVYRSVKYPVDSRAKPTPGSAKYVQMNNRIYCFVIVAYLLYSVLDVYQNLAPNYYNVLDIDFHQFSPKLLKKNFRMASLMHHPDKAGVDGDHVFVLLREAHDVLNDPVARIAYNKFGPAIAHCSACKTTKDYVIAGISSLYNFHVGTLIVLVLMSVFGKAQLGRYWRFLTLLGMAALELTMVVRSEPMWAMSWIFPNRVTFEQVAILHQIYVTVFIAIAQIGPILVPTRGNRMDEIRDLADRNEMLTVLMHHESLQQMASTFDIYKNDAESYTRLKNQMGKMALDSRLMADQLKNEAQSATSRRQRKDKNA</sequence>
<dbReference type="PROSITE" id="PS00636">
    <property type="entry name" value="DNAJ_1"/>
    <property type="match status" value="1"/>
</dbReference>
<evidence type="ECO:0000313" key="4">
    <source>
        <dbReference type="EMBL" id="KAG0269926.1"/>
    </source>
</evidence>
<gene>
    <name evidence="4" type="ORF">DFQ27_001475</name>
</gene>